<evidence type="ECO:0000313" key="2">
    <source>
        <dbReference type="Proteomes" id="UP001372526"/>
    </source>
</evidence>
<gene>
    <name evidence="1" type="ORF">WAZ07_11415</name>
</gene>
<dbReference type="RefSeq" id="WP_336472538.1">
    <property type="nucleotide sequence ID" value="NZ_JBAWSX010000005.1"/>
</dbReference>
<keyword evidence="2" id="KW-1185">Reference proteome</keyword>
<accession>A0ABU8FGV4</accession>
<organism evidence="1 2">
    <name type="scientific">Bacillus bruguierae</name>
    <dbReference type="NCBI Taxonomy" id="3127667"/>
    <lineage>
        <taxon>Bacteria</taxon>
        <taxon>Bacillati</taxon>
        <taxon>Bacillota</taxon>
        <taxon>Bacilli</taxon>
        <taxon>Bacillales</taxon>
        <taxon>Bacillaceae</taxon>
        <taxon>Bacillus</taxon>
    </lineage>
</organism>
<dbReference type="Proteomes" id="UP001372526">
    <property type="component" value="Unassembled WGS sequence"/>
</dbReference>
<reference evidence="1 2" key="1">
    <citation type="submission" date="2024-01" db="EMBL/GenBank/DDBJ databases">
        <title>Seven novel Bacillus-like species.</title>
        <authorList>
            <person name="Liu G."/>
        </authorList>
    </citation>
    <scope>NUCLEOTIDE SEQUENCE [LARGE SCALE GENOMIC DNA]</scope>
    <source>
        <strain evidence="1 2">FJAT-51639</strain>
    </source>
</reference>
<evidence type="ECO:0000313" key="1">
    <source>
        <dbReference type="EMBL" id="MEI4801927.1"/>
    </source>
</evidence>
<sequence>MPFLGSVYQVFGLYAEIYHAMVCMENKDTQSIDNGIIKEENETVEE</sequence>
<comment type="caution">
    <text evidence="1">The sequence shown here is derived from an EMBL/GenBank/DDBJ whole genome shotgun (WGS) entry which is preliminary data.</text>
</comment>
<proteinExistence type="predicted"/>
<dbReference type="EMBL" id="JBAWSX010000005">
    <property type="protein sequence ID" value="MEI4801927.1"/>
    <property type="molecule type" value="Genomic_DNA"/>
</dbReference>
<protein>
    <submittedName>
        <fullName evidence="1">Phosphonate ABC transporter permease</fullName>
    </submittedName>
</protein>
<name>A0ABU8FGV4_9BACI</name>